<reference evidence="2 3" key="1">
    <citation type="submission" date="2020-05" db="EMBL/GenBank/DDBJ databases">
        <title>Identification and distribution of gene clusters putatively required for synthesis of sphingolipid metabolism inhibitors in phylogenetically diverse species of the filamentous fungus Fusarium.</title>
        <authorList>
            <person name="Kim H.-S."/>
            <person name="Busman M."/>
            <person name="Brown D.W."/>
            <person name="Divon H."/>
            <person name="Uhlig S."/>
            <person name="Proctor R.H."/>
        </authorList>
    </citation>
    <scope>NUCLEOTIDE SEQUENCE [LARGE SCALE GENOMIC DNA]</scope>
    <source>
        <strain evidence="2 3">NRRL 66235</strain>
    </source>
</reference>
<protein>
    <submittedName>
        <fullName evidence="2">Uncharacterized protein</fullName>
    </submittedName>
</protein>
<proteinExistence type="predicted"/>
<accession>A0A8H5XX35</accession>
<evidence type="ECO:0000313" key="3">
    <source>
        <dbReference type="Proteomes" id="UP000544331"/>
    </source>
</evidence>
<keyword evidence="3" id="KW-1185">Reference proteome</keyword>
<dbReference type="Proteomes" id="UP000544331">
    <property type="component" value="Unassembled WGS sequence"/>
</dbReference>
<name>A0A8H5XX35_9HYPO</name>
<evidence type="ECO:0000256" key="1">
    <source>
        <dbReference type="SAM" id="MobiDB-lite"/>
    </source>
</evidence>
<evidence type="ECO:0000313" key="2">
    <source>
        <dbReference type="EMBL" id="KAF5701191.1"/>
    </source>
</evidence>
<sequence length="93" mass="10131">YGQVTLPEAAEDAYEVMRARLLGSGGAYNECPHRPLLNRKTATQNPRGLLLMWALKLSAEVCREVPSIHQPLHLSIDPATHKTSGRQGGSSLP</sequence>
<feature type="non-terminal residue" evidence="2">
    <location>
        <position position="1"/>
    </location>
</feature>
<dbReference type="AlphaFoldDB" id="A0A8H5XX35"/>
<organism evidence="2 3">
    <name type="scientific">Fusarium mundagurra</name>
    <dbReference type="NCBI Taxonomy" id="1567541"/>
    <lineage>
        <taxon>Eukaryota</taxon>
        <taxon>Fungi</taxon>
        <taxon>Dikarya</taxon>
        <taxon>Ascomycota</taxon>
        <taxon>Pezizomycotina</taxon>
        <taxon>Sordariomycetes</taxon>
        <taxon>Hypocreomycetidae</taxon>
        <taxon>Hypocreales</taxon>
        <taxon>Nectriaceae</taxon>
        <taxon>Fusarium</taxon>
        <taxon>Fusarium fujikuroi species complex</taxon>
    </lineage>
</organism>
<dbReference type="EMBL" id="JAAOAN010000690">
    <property type="protein sequence ID" value="KAF5701191.1"/>
    <property type="molecule type" value="Genomic_DNA"/>
</dbReference>
<comment type="caution">
    <text evidence="2">The sequence shown here is derived from an EMBL/GenBank/DDBJ whole genome shotgun (WGS) entry which is preliminary data.</text>
</comment>
<gene>
    <name evidence="2" type="ORF">FMUND_13989</name>
</gene>
<feature type="region of interest" description="Disordered" evidence="1">
    <location>
        <begin position="73"/>
        <end position="93"/>
    </location>
</feature>